<dbReference type="InterPro" id="IPR023346">
    <property type="entry name" value="Lysozyme-like_dom_sf"/>
</dbReference>
<dbReference type="RefSeq" id="WP_221461406.1">
    <property type="nucleotide sequence ID" value="NZ_JACHJP010000007.1"/>
</dbReference>
<dbReference type="AlphaFoldDB" id="A0A7W7QS45"/>
<dbReference type="Pfam" id="PF01464">
    <property type="entry name" value="SLT"/>
    <property type="match status" value="1"/>
</dbReference>
<dbReference type="Gene3D" id="1.10.287.1060">
    <property type="entry name" value="ESAT-6-like"/>
    <property type="match status" value="1"/>
</dbReference>
<feature type="region of interest" description="Disordered" evidence="1">
    <location>
        <begin position="204"/>
        <end position="240"/>
    </location>
</feature>
<keyword evidence="4" id="KW-1185">Reference proteome</keyword>
<dbReference type="InterPro" id="IPR010310">
    <property type="entry name" value="T7SS_ESAT-6-like"/>
</dbReference>
<accession>A0A7W7QS45</accession>
<dbReference type="Gene3D" id="1.10.530.10">
    <property type="match status" value="1"/>
</dbReference>
<name>A0A7W7QS45_9ACTN</name>
<gene>
    <name evidence="3" type="ORF">FHS44_005823</name>
</gene>
<dbReference type="PANTHER" id="PTHR21525">
    <property type="entry name" value="MOTILE SPERM PROTEIN"/>
    <property type="match status" value="1"/>
</dbReference>
<evidence type="ECO:0000313" key="4">
    <source>
        <dbReference type="Proteomes" id="UP000552644"/>
    </source>
</evidence>
<organism evidence="3 4">
    <name type="scientific">Streptosporangium saharense</name>
    <dbReference type="NCBI Taxonomy" id="1706840"/>
    <lineage>
        <taxon>Bacteria</taxon>
        <taxon>Bacillati</taxon>
        <taxon>Actinomycetota</taxon>
        <taxon>Actinomycetes</taxon>
        <taxon>Streptosporangiales</taxon>
        <taxon>Streptosporangiaceae</taxon>
        <taxon>Streptosporangium</taxon>
    </lineage>
</organism>
<proteinExistence type="predicted"/>
<dbReference type="Pfam" id="PF06013">
    <property type="entry name" value="WXG100"/>
    <property type="match status" value="1"/>
</dbReference>
<dbReference type="SUPFAM" id="SSF53955">
    <property type="entry name" value="Lysozyme-like"/>
    <property type="match status" value="1"/>
</dbReference>
<dbReference type="CDD" id="cd13402">
    <property type="entry name" value="LT_TF-like"/>
    <property type="match status" value="1"/>
</dbReference>
<dbReference type="Proteomes" id="UP000552644">
    <property type="component" value="Unassembled WGS sequence"/>
</dbReference>
<feature type="domain" description="Transglycosylase SLT" evidence="2">
    <location>
        <begin position="263"/>
        <end position="340"/>
    </location>
</feature>
<dbReference type="InterPro" id="IPR008258">
    <property type="entry name" value="Transglycosylase_SLT_dom_1"/>
</dbReference>
<dbReference type="EMBL" id="JACHJP010000007">
    <property type="protein sequence ID" value="MBB4918693.1"/>
    <property type="molecule type" value="Genomic_DNA"/>
</dbReference>
<reference evidence="3 4" key="1">
    <citation type="submission" date="2020-08" db="EMBL/GenBank/DDBJ databases">
        <title>Genomic Encyclopedia of Type Strains, Phase III (KMG-III): the genomes of soil and plant-associated and newly described type strains.</title>
        <authorList>
            <person name="Whitman W."/>
        </authorList>
    </citation>
    <scope>NUCLEOTIDE SEQUENCE [LARGE SCALE GENOMIC DNA]</scope>
    <source>
        <strain evidence="3 4">CECT 8840</strain>
    </source>
</reference>
<evidence type="ECO:0000256" key="1">
    <source>
        <dbReference type="SAM" id="MobiDB-lite"/>
    </source>
</evidence>
<evidence type="ECO:0000259" key="2">
    <source>
        <dbReference type="Pfam" id="PF01464"/>
    </source>
</evidence>
<evidence type="ECO:0000313" key="3">
    <source>
        <dbReference type="EMBL" id="MBB4918693.1"/>
    </source>
</evidence>
<dbReference type="InterPro" id="IPR036689">
    <property type="entry name" value="ESAT-6-like_sf"/>
</dbReference>
<dbReference type="SUPFAM" id="SSF140453">
    <property type="entry name" value="EsxAB dimer-like"/>
    <property type="match status" value="1"/>
</dbReference>
<dbReference type="PANTHER" id="PTHR21525:SF9">
    <property type="entry name" value="CHANNEL_COLICIN DOMAIN-CONTAINING PROTEIN"/>
    <property type="match status" value="1"/>
</dbReference>
<comment type="caution">
    <text evidence="3">The sequence shown here is derived from an EMBL/GenBank/DDBJ whole genome shotgun (WGS) entry which is preliminary data.</text>
</comment>
<sequence>MTEAVSALPGGSALSDLMNKVDADADAVSAVATRWRGTAGKLIEYAGQLGGAVTTVDAAWQGESADAFDTYMRKYGRAADGLHDALANCANTLDAAARVLRSSEAKVRAICSTLLDDVASYRGANPKAEEKDLQPHITSLVNTAVAGARPHVEAADKAVTQALTDVKKHMAERKISFADIPAPGDQSFVPGPGRTVVWERTVGYRPHLDPKTEQGVSSSPGGYGPSGAPPPGGGPAPSGKLKEWIDQALEILRAHGYPPEKMNPADINMIIMHESGGNPHAINLWDSNAAAGIPSKGLMQTIDPTFNSYKLAGHGDIYNPVDNIIAGVRYAISRYGSVSNVPGVVGSKTGSGYVGY</sequence>
<protein>
    <submittedName>
        <fullName evidence="3">WXG100 family type VII secretion target</fullName>
    </submittedName>
</protein>